<evidence type="ECO:0008006" key="3">
    <source>
        <dbReference type="Google" id="ProtNLM"/>
    </source>
</evidence>
<keyword evidence="2" id="KW-1185">Reference proteome</keyword>
<organism evidence="1 2">
    <name type="scientific">Marasmius tenuissimus</name>
    <dbReference type="NCBI Taxonomy" id="585030"/>
    <lineage>
        <taxon>Eukaryota</taxon>
        <taxon>Fungi</taxon>
        <taxon>Dikarya</taxon>
        <taxon>Basidiomycota</taxon>
        <taxon>Agaricomycotina</taxon>
        <taxon>Agaricomycetes</taxon>
        <taxon>Agaricomycetidae</taxon>
        <taxon>Agaricales</taxon>
        <taxon>Marasmiineae</taxon>
        <taxon>Marasmiaceae</taxon>
        <taxon>Marasmius</taxon>
    </lineage>
</organism>
<evidence type="ECO:0000313" key="2">
    <source>
        <dbReference type="Proteomes" id="UP001437256"/>
    </source>
</evidence>
<evidence type="ECO:0000313" key="1">
    <source>
        <dbReference type="EMBL" id="KAL0058649.1"/>
    </source>
</evidence>
<dbReference type="SUPFAM" id="SSF56112">
    <property type="entry name" value="Protein kinase-like (PK-like)"/>
    <property type="match status" value="1"/>
</dbReference>
<dbReference type="Gene3D" id="1.10.510.10">
    <property type="entry name" value="Transferase(Phosphotransferase) domain 1"/>
    <property type="match status" value="1"/>
</dbReference>
<comment type="caution">
    <text evidence="1">The sequence shown here is derived from an EMBL/GenBank/DDBJ whole genome shotgun (WGS) entry which is preliminary data.</text>
</comment>
<reference evidence="1 2" key="1">
    <citation type="submission" date="2024-05" db="EMBL/GenBank/DDBJ databases">
        <title>A draft genome resource for the thread blight pathogen Marasmius tenuissimus strain MS-2.</title>
        <authorList>
            <person name="Yulfo-Soto G.E."/>
            <person name="Baruah I.K."/>
            <person name="Amoako-Attah I."/>
            <person name="Bukari Y."/>
            <person name="Meinhardt L.W."/>
            <person name="Bailey B.A."/>
            <person name="Cohen S.P."/>
        </authorList>
    </citation>
    <scope>NUCLEOTIDE SEQUENCE [LARGE SCALE GENOMIC DNA]</scope>
    <source>
        <strain evidence="1 2">MS-2</strain>
    </source>
</reference>
<name>A0ABR2ZCM4_9AGAR</name>
<protein>
    <recommendedName>
        <fullName evidence="3">Serine-threonine/tyrosine-protein kinase catalytic domain-containing protein</fullName>
    </recommendedName>
</protein>
<gene>
    <name evidence="1" type="ORF">AAF712_014675</name>
</gene>
<sequence>MGRVPFYGVSDAEVIMSVVFRKQCPSRSKDLEWEQGDAIWELMTSCWDHNPFLRPTAANVLEQIRHLLSSRSGSDDVLDAPGWEGFDIHAIRSSVEYPPLDLDLLNQL</sequence>
<proteinExistence type="predicted"/>
<accession>A0ABR2ZCM4</accession>
<dbReference type="InterPro" id="IPR011009">
    <property type="entry name" value="Kinase-like_dom_sf"/>
</dbReference>
<dbReference type="Proteomes" id="UP001437256">
    <property type="component" value="Unassembled WGS sequence"/>
</dbReference>
<dbReference type="EMBL" id="JBBXMP010000291">
    <property type="protein sequence ID" value="KAL0058649.1"/>
    <property type="molecule type" value="Genomic_DNA"/>
</dbReference>